<sequence length="136" mass="15161">MSSKTTRSAKTVPRPYSGPSFQDVATADFKKPDRIESAAIRASARGEDCTFQIVGVCNQQTDTTVLCHLPDESHGMSRKADDLSSAYGCSACHDVIDGRVKHDWQPGEKDFYMRRAQNRTWRRLREKGLLIIKGAA</sequence>
<protein>
    <submittedName>
        <fullName evidence="2">DUF1364 family protein</fullName>
    </submittedName>
</protein>
<dbReference type="InterPro" id="IPR010774">
    <property type="entry name" value="YbcO"/>
</dbReference>
<gene>
    <name evidence="2" type="ORF">GKE73_16385</name>
</gene>
<dbReference type="EMBL" id="WLYX01000001">
    <property type="protein sequence ID" value="MTD34013.1"/>
    <property type="molecule type" value="Genomic_DNA"/>
</dbReference>
<dbReference type="Gene3D" id="3.30.50.20">
    <property type="entry name" value="prophage-derive protein ybcO"/>
    <property type="match status" value="1"/>
</dbReference>
<evidence type="ECO:0000313" key="3">
    <source>
        <dbReference type="Proteomes" id="UP000446658"/>
    </source>
</evidence>
<feature type="region of interest" description="Disordered" evidence="1">
    <location>
        <begin position="1"/>
        <end position="25"/>
    </location>
</feature>
<organism evidence="2 3">
    <name type="scientific">Paludibacterium denitrificans</name>
    <dbReference type="NCBI Taxonomy" id="2675226"/>
    <lineage>
        <taxon>Bacteria</taxon>
        <taxon>Pseudomonadati</taxon>
        <taxon>Pseudomonadota</taxon>
        <taxon>Betaproteobacteria</taxon>
        <taxon>Neisseriales</taxon>
        <taxon>Chromobacteriaceae</taxon>
        <taxon>Paludibacterium</taxon>
    </lineage>
</organism>
<keyword evidence="3" id="KW-1185">Reference proteome</keyword>
<accession>A0A844GC12</accession>
<dbReference type="AlphaFoldDB" id="A0A844GC12"/>
<comment type="caution">
    <text evidence="2">The sequence shown here is derived from an EMBL/GenBank/DDBJ whole genome shotgun (WGS) entry which is preliminary data.</text>
</comment>
<reference evidence="2 3" key="1">
    <citation type="submission" date="2019-11" db="EMBL/GenBank/DDBJ databases">
        <title>Draft genome sequence of Paludibacterium sp. dN18-1.</title>
        <authorList>
            <person name="Im W.-T."/>
        </authorList>
    </citation>
    <scope>NUCLEOTIDE SEQUENCE [LARGE SCALE GENOMIC DNA]</scope>
    <source>
        <strain evidence="3">dN 18-1</strain>
    </source>
</reference>
<dbReference type="RefSeq" id="WP_230371197.1">
    <property type="nucleotide sequence ID" value="NZ_WLYX01000001.1"/>
</dbReference>
<dbReference type="Proteomes" id="UP000446658">
    <property type="component" value="Unassembled WGS sequence"/>
</dbReference>
<name>A0A844GC12_9NEIS</name>
<evidence type="ECO:0000256" key="1">
    <source>
        <dbReference type="SAM" id="MobiDB-lite"/>
    </source>
</evidence>
<dbReference type="Pfam" id="PF07102">
    <property type="entry name" value="YbcO"/>
    <property type="match status" value="1"/>
</dbReference>
<evidence type="ECO:0000313" key="2">
    <source>
        <dbReference type="EMBL" id="MTD34013.1"/>
    </source>
</evidence>
<proteinExistence type="predicted"/>